<gene>
    <name evidence="6" type="ORF">SAMN05421679_11054</name>
</gene>
<dbReference type="InterPro" id="IPR009057">
    <property type="entry name" value="Homeodomain-like_sf"/>
</dbReference>
<dbReference type="EMBL" id="FXUO01000010">
    <property type="protein sequence ID" value="SMP96832.1"/>
    <property type="molecule type" value="Genomic_DNA"/>
</dbReference>
<evidence type="ECO:0000256" key="3">
    <source>
        <dbReference type="ARBA" id="ARBA00023163"/>
    </source>
</evidence>
<accession>A0ABY1R6I4</accession>
<dbReference type="SMART" id="SM00342">
    <property type="entry name" value="HTH_ARAC"/>
    <property type="match status" value="1"/>
</dbReference>
<dbReference type="SUPFAM" id="SSF46689">
    <property type="entry name" value="Homeodomain-like"/>
    <property type="match status" value="1"/>
</dbReference>
<dbReference type="Pfam" id="PF12833">
    <property type="entry name" value="HTH_18"/>
    <property type="match status" value="1"/>
</dbReference>
<evidence type="ECO:0000256" key="1">
    <source>
        <dbReference type="ARBA" id="ARBA00023015"/>
    </source>
</evidence>
<organism evidence="6 7">
    <name type="scientific">Epilithonimonas pallida</name>
    <dbReference type="NCBI Taxonomy" id="373671"/>
    <lineage>
        <taxon>Bacteria</taxon>
        <taxon>Pseudomonadati</taxon>
        <taxon>Bacteroidota</taxon>
        <taxon>Flavobacteriia</taxon>
        <taxon>Flavobacteriales</taxon>
        <taxon>Weeksellaceae</taxon>
        <taxon>Chryseobacterium group</taxon>
        <taxon>Epilithonimonas</taxon>
    </lineage>
</organism>
<evidence type="ECO:0000313" key="6">
    <source>
        <dbReference type="EMBL" id="SMP96832.1"/>
    </source>
</evidence>
<protein>
    <submittedName>
        <fullName evidence="6">Helix-turn-helix domain-containing protein</fullName>
    </submittedName>
</protein>
<evidence type="ECO:0000256" key="2">
    <source>
        <dbReference type="ARBA" id="ARBA00023125"/>
    </source>
</evidence>
<dbReference type="PROSITE" id="PS01124">
    <property type="entry name" value="HTH_ARAC_FAMILY_2"/>
    <property type="match status" value="1"/>
</dbReference>
<keyword evidence="2" id="KW-0238">DNA-binding</keyword>
<proteinExistence type="predicted"/>
<evidence type="ECO:0000259" key="5">
    <source>
        <dbReference type="PROSITE" id="PS01124"/>
    </source>
</evidence>
<dbReference type="InterPro" id="IPR018060">
    <property type="entry name" value="HTH_AraC"/>
</dbReference>
<evidence type="ECO:0000313" key="7">
    <source>
        <dbReference type="Proteomes" id="UP001158050"/>
    </source>
</evidence>
<dbReference type="PANTHER" id="PTHR43280">
    <property type="entry name" value="ARAC-FAMILY TRANSCRIPTIONAL REGULATOR"/>
    <property type="match status" value="1"/>
</dbReference>
<feature type="transmembrane region" description="Helical" evidence="4">
    <location>
        <begin position="7"/>
        <end position="28"/>
    </location>
</feature>
<keyword evidence="1" id="KW-0805">Transcription regulation</keyword>
<reference evidence="6 7" key="1">
    <citation type="submission" date="2017-05" db="EMBL/GenBank/DDBJ databases">
        <authorList>
            <person name="Varghese N."/>
            <person name="Submissions S."/>
        </authorList>
    </citation>
    <scope>NUCLEOTIDE SEQUENCE [LARGE SCALE GENOMIC DNA]</scope>
    <source>
        <strain evidence="6 7">DSM 18015</strain>
    </source>
</reference>
<keyword evidence="4" id="KW-0472">Membrane</keyword>
<sequence length="485" mass="56288">MDRIKKIRWFFSAARILRFLCMFLYVFYSAQTKNDVDILKEEILDKMQDENHNVEDLIKYYSKISPNDAQILNIKFLLLKGDYEEGLNKIFLLENSAKKDKNSELFFQYQCLYGQVCQMLGLASELDVIRDNLKNSNYIKSGAFTELALDKKSFEIFPLSDRVAIIKSGIKSYEMTNNVIGLIQSNIWLAEILGYYNSESKLALNSALSLLKKTDSGVYYGMLIDNYLAKIYLKQNNAQYAFNALAKYQNAAAHISNVDLKADFYKNLAISSANIKAFDKLDYINKSYFTIVENQNAKRAVARAMLVNHINKLNDDKLKSQAYLFRNIYFTIFIAFILVLAVIYFSHKSRQKQAEGAAAETDAKNFVIPDKTEKRILNKLEEFEKSQKYIQKNVSLKTLAQQFDTNPKYLSEIVNNHKNSNFNTYINNLRIDYIVEKIKKNPEYRKYKVSYLADECGFSSHSLFTTIFKNRMDLSPTEFLQKLNE</sequence>
<feature type="transmembrane region" description="Helical" evidence="4">
    <location>
        <begin position="328"/>
        <end position="345"/>
    </location>
</feature>
<comment type="caution">
    <text evidence="6">The sequence shown here is derived from an EMBL/GenBank/DDBJ whole genome shotgun (WGS) entry which is preliminary data.</text>
</comment>
<evidence type="ECO:0000256" key="4">
    <source>
        <dbReference type="SAM" id="Phobius"/>
    </source>
</evidence>
<keyword evidence="3" id="KW-0804">Transcription</keyword>
<dbReference type="Gene3D" id="1.10.10.60">
    <property type="entry name" value="Homeodomain-like"/>
    <property type="match status" value="2"/>
</dbReference>
<keyword evidence="7" id="KW-1185">Reference proteome</keyword>
<keyword evidence="4" id="KW-0812">Transmembrane</keyword>
<dbReference type="PANTHER" id="PTHR43280:SF34">
    <property type="entry name" value="ARAC-FAMILY TRANSCRIPTIONAL REGULATOR"/>
    <property type="match status" value="1"/>
</dbReference>
<feature type="domain" description="HTH araC/xylS-type" evidence="5">
    <location>
        <begin position="374"/>
        <end position="482"/>
    </location>
</feature>
<dbReference type="Proteomes" id="UP001158050">
    <property type="component" value="Unassembled WGS sequence"/>
</dbReference>
<keyword evidence="4" id="KW-1133">Transmembrane helix</keyword>
<name>A0ABY1R6I4_9FLAO</name>